<evidence type="ECO:0000313" key="2">
    <source>
        <dbReference type="Proteomes" id="UP000821865"/>
    </source>
</evidence>
<dbReference type="EMBL" id="CM023473">
    <property type="protein sequence ID" value="KAH7953136.1"/>
    <property type="molecule type" value="Genomic_DNA"/>
</dbReference>
<gene>
    <name evidence="1" type="ORF">HPB49_005042</name>
</gene>
<proteinExistence type="predicted"/>
<reference evidence="1" key="1">
    <citation type="submission" date="2020-05" db="EMBL/GenBank/DDBJ databases">
        <title>Large-scale comparative analyses of tick genomes elucidate their genetic diversity and vector capacities.</title>
        <authorList>
            <person name="Jia N."/>
            <person name="Wang J."/>
            <person name="Shi W."/>
            <person name="Du L."/>
            <person name="Sun Y."/>
            <person name="Zhan W."/>
            <person name="Jiang J."/>
            <person name="Wang Q."/>
            <person name="Zhang B."/>
            <person name="Ji P."/>
            <person name="Sakyi L.B."/>
            <person name="Cui X."/>
            <person name="Yuan T."/>
            <person name="Jiang B."/>
            <person name="Yang W."/>
            <person name="Lam T.T.-Y."/>
            <person name="Chang Q."/>
            <person name="Ding S."/>
            <person name="Wang X."/>
            <person name="Zhu J."/>
            <person name="Ruan X."/>
            <person name="Zhao L."/>
            <person name="Wei J."/>
            <person name="Que T."/>
            <person name="Du C."/>
            <person name="Cheng J."/>
            <person name="Dai P."/>
            <person name="Han X."/>
            <person name="Huang E."/>
            <person name="Gao Y."/>
            <person name="Liu J."/>
            <person name="Shao H."/>
            <person name="Ye R."/>
            <person name="Li L."/>
            <person name="Wei W."/>
            <person name="Wang X."/>
            <person name="Wang C."/>
            <person name="Yang T."/>
            <person name="Huo Q."/>
            <person name="Li W."/>
            <person name="Guo W."/>
            <person name="Chen H."/>
            <person name="Zhou L."/>
            <person name="Ni X."/>
            <person name="Tian J."/>
            <person name="Zhou Y."/>
            <person name="Sheng Y."/>
            <person name="Liu T."/>
            <person name="Pan Y."/>
            <person name="Xia L."/>
            <person name="Li J."/>
            <person name="Zhao F."/>
            <person name="Cao W."/>
        </authorList>
    </citation>
    <scope>NUCLEOTIDE SEQUENCE</scope>
    <source>
        <strain evidence="1">Dsil-2018</strain>
    </source>
</reference>
<sequence length="203" mass="22782">MAPGETGGRHRTDADPMANVKAEVRGYDPNRMVWTTVPTTSGQPKPQESFLERRARQRSRTPSKGQPRPNSVSRRTLAPARATLRGRSGEEKEGLETTSPTQTGPDERCRRYQAGGKTRTHHCFPREQHVPRDPRPPWIRCCPIGHHRAEPHAPGDRKCKARYRVPQPPPKAPPPEARTRGKKKKNKSKEKKGQPNTGPPLPT</sequence>
<name>A0ACB8CVH9_DERSI</name>
<comment type="caution">
    <text evidence="1">The sequence shown here is derived from an EMBL/GenBank/DDBJ whole genome shotgun (WGS) entry which is preliminary data.</text>
</comment>
<evidence type="ECO:0000313" key="1">
    <source>
        <dbReference type="EMBL" id="KAH7953136.1"/>
    </source>
</evidence>
<protein>
    <submittedName>
        <fullName evidence="1">Uncharacterized protein</fullName>
    </submittedName>
</protein>
<organism evidence="1 2">
    <name type="scientific">Dermacentor silvarum</name>
    <name type="common">Tick</name>
    <dbReference type="NCBI Taxonomy" id="543639"/>
    <lineage>
        <taxon>Eukaryota</taxon>
        <taxon>Metazoa</taxon>
        <taxon>Ecdysozoa</taxon>
        <taxon>Arthropoda</taxon>
        <taxon>Chelicerata</taxon>
        <taxon>Arachnida</taxon>
        <taxon>Acari</taxon>
        <taxon>Parasitiformes</taxon>
        <taxon>Ixodida</taxon>
        <taxon>Ixodoidea</taxon>
        <taxon>Ixodidae</taxon>
        <taxon>Rhipicephalinae</taxon>
        <taxon>Dermacentor</taxon>
    </lineage>
</organism>
<keyword evidence="2" id="KW-1185">Reference proteome</keyword>
<dbReference type="Proteomes" id="UP000821865">
    <property type="component" value="Chromosome 4"/>
</dbReference>
<accession>A0ACB8CVH9</accession>